<proteinExistence type="evidence at transcript level"/>
<dbReference type="AlphaFoldDB" id="Q16331"/>
<gene>
    <name evidence="1" type="primary">aspartylglucosaminidase</name>
    <name evidence="1" type="synonym">AGA</name>
</gene>
<reference evidence="1" key="1">
    <citation type="journal article" date="1995" name="Hum. Mol. Genet.">
        <title>Deletion of the C-terminal end of aspartylglucosaminidase resulting in a lysosomal accumulation disease: evidence for a unique genomic rearrangement.</title>
        <authorList>
            <person name="Jalanko A."/>
            <person name="Manninen T."/>
            <person name="Peltonen L."/>
        </authorList>
    </citation>
    <scope>NUCLEOTIDE SEQUENCE</scope>
</reference>
<organism evidence="1">
    <name type="scientific">Homo sapiens</name>
    <name type="common">Human</name>
    <dbReference type="NCBI Taxonomy" id="9606"/>
    <lineage>
        <taxon>Eukaryota</taxon>
        <taxon>Metazoa</taxon>
        <taxon>Chordata</taxon>
        <taxon>Craniata</taxon>
        <taxon>Vertebrata</taxon>
        <taxon>Euteleostomi</taxon>
        <taxon>Mammalia</taxon>
        <taxon>Eutheria</taxon>
        <taxon>Euarchontoglires</taxon>
        <taxon>Primates</taxon>
        <taxon>Haplorrhini</taxon>
        <taxon>Catarrhini</taxon>
        <taxon>Hominidae</taxon>
        <taxon>Homo</taxon>
    </lineage>
</organism>
<dbReference type="EMBL" id="AH004771">
    <property type="protein sequence ID" value="AAB34723.1"/>
    <property type="molecule type" value="mRNA"/>
</dbReference>
<dbReference type="ChiTaRS" id="AGA">
    <property type="organism name" value="human"/>
</dbReference>
<protein>
    <submittedName>
        <fullName evidence="1">Aspartylglucosaminidase</fullName>
    </submittedName>
</protein>
<sequence length="64" mass="6969">EYATLSEPCRELWTLGNNDVSMSGVPAVTCTTLLGNVGGVEERLCMCEGREYQGNLCTFLPILL</sequence>
<accession>Q16331</accession>
<name>Q16331_HUMAN</name>
<dbReference type="PIR" id="I54385">
    <property type="entry name" value="I54385"/>
</dbReference>
<evidence type="ECO:0000313" key="1">
    <source>
        <dbReference type="EMBL" id="AAB34723.1"/>
    </source>
</evidence>
<feature type="non-terminal residue" evidence="1">
    <location>
        <position position="1"/>
    </location>
</feature>